<reference evidence="3" key="2">
    <citation type="submission" date="2025-08" db="UniProtKB">
        <authorList>
            <consortium name="Ensembl"/>
        </authorList>
    </citation>
    <scope>IDENTIFICATION</scope>
</reference>
<dbReference type="Gene3D" id="3.10.110.10">
    <property type="entry name" value="Ubiquitin Conjugating Enzyme"/>
    <property type="match status" value="1"/>
</dbReference>
<dbReference type="InterPro" id="IPR016135">
    <property type="entry name" value="UBQ-conjugating_enzyme/RWD"/>
</dbReference>
<reference evidence="3" key="1">
    <citation type="submission" date="2021-04" db="EMBL/GenBank/DDBJ databases">
        <authorList>
            <consortium name="Wellcome Sanger Institute Data Sharing"/>
        </authorList>
    </citation>
    <scope>NUCLEOTIDE SEQUENCE [LARGE SCALE GENOMIC DNA]</scope>
</reference>
<dbReference type="Proteomes" id="UP000472265">
    <property type="component" value="Chromosome 6"/>
</dbReference>
<dbReference type="GeneTree" id="ENSGT00740000115534"/>
<evidence type="ECO:0000256" key="1">
    <source>
        <dbReference type="ARBA" id="ARBA00022786"/>
    </source>
</evidence>
<dbReference type="PROSITE" id="PS50127">
    <property type="entry name" value="UBC_2"/>
    <property type="match status" value="1"/>
</dbReference>
<keyword evidence="1" id="KW-0833">Ubl conjugation pathway</keyword>
<dbReference type="SMART" id="SM00212">
    <property type="entry name" value="UBCc"/>
    <property type="match status" value="1"/>
</dbReference>
<dbReference type="SUPFAM" id="SSF54495">
    <property type="entry name" value="UBC-like"/>
    <property type="match status" value="1"/>
</dbReference>
<evidence type="ECO:0000313" key="4">
    <source>
        <dbReference type="Proteomes" id="UP000472265"/>
    </source>
</evidence>
<keyword evidence="4" id="KW-1185">Reference proteome</keyword>
<evidence type="ECO:0000313" key="3">
    <source>
        <dbReference type="Ensembl" id="ENSSAUP00010002852.1"/>
    </source>
</evidence>
<dbReference type="CDD" id="cd23807">
    <property type="entry name" value="UEV_UBE2V"/>
    <property type="match status" value="1"/>
</dbReference>
<dbReference type="Pfam" id="PF00179">
    <property type="entry name" value="UQ_con"/>
    <property type="match status" value="1"/>
</dbReference>
<dbReference type="FunFam" id="3.10.110.10:FF:000026">
    <property type="entry name" value="Ubiquitin-conjugating enzyme E2 variant"/>
    <property type="match status" value="1"/>
</dbReference>
<reference evidence="3" key="3">
    <citation type="submission" date="2025-09" db="UniProtKB">
        <authorList>
            <consortium name="Ensembl"/>
        </authorList>
    </citation>
    <scope>IDENTIFICATION</scope>
</reference>
<accession>A0A671TQ49</accession>
<sequence>MDLFLIASKGIIVPRNFRLLEELEDGQKGGGDGIVSWGLADDEDMTLTHWNGMIFGPPKVSPPGPPTLTVYEGRIYSLKIECGARYPEHPPLVRFVNKINLSCVHSSSGVVDIKSMGALSRWKNSYNIKTVLQELRLHMTLKENNKLSQPPEGQVYSN</sequence>
<evidence type="ECO:0000259" key="2">
    <source>
        <dbReference type="PROSITE" id="PS50127"/>
    </source>
</evidence>
<dbReference type="Ensembl" id="ENSSAUT00010003033.1">
    <property type="protein sequence ID" value="ENSSAUP00010002852.1"/>
    <property type="gene ID" value="ENSSAUG00010001384.1"/>
</dbReference>
<dbReference type="InParanoid" id="A0A671TQ49"/>
<protein>
    <submittedName>
        <fullName evidence="3">Ubiquitin-conjugating enzyme E2 variant 1</fullName>
    </submittedName>
</protein>
<dbReference type="InterPro" id="IPR000608">
    <property type="entry name" value="UBC"/>
</dbReference>
<name>A0A671TQ49_SPAAU</name>
<dbReference type="PANTHER" id="PTHR24068">
    <property type="entry name" value="UBIQUITIN-CONJUGATING ENZYME E2"/>
    <property type="match status" value="1"/>
</dbReference>
<proteinExistence type="predicted"/>
<dbReference type="AlphaFoldDB" id="A0A671TQ49"/>
<organism evidence="3 4">
    <name type="scientific">Sparus aurata</name>
    <name type="common">Gilthead sea bream</name>
    <dbReference type="NCBI Taxonomy" id="8175"/>
    <lineage>
        <taxon>Eukaryota</taxon>
        <taxon>Metazoa</taxon>
        <taxon>Chordata</taxon>
        <taxon>Craniata</taxon>
        <taxon>Vertebrata</taxon>
        <taxon>Euteleostomi</taxon>
        <taxon>Actinopterygii</taxon>
        <taxon>Neopterygii</taxon>
        <taxon>Teleostei</taxon>
        <taxon>Neoteleostei</taxon>
        <taxon>Acanthomorphata</taxon>
        <taxon>Eupercaria</taxon>
        <taxon>Spariformes</taxon>
        <taxon>Sparidae</taxon>
        <taxon>Sparus</taxon>
    </lineage>
</organism>
<feature type="domain" description="UBC core" evidence="2">
    <location>
        <begin position="14"/>
        <end position="158"/>
    </location>
</feature>